<dbReference type="EMBL" id="GBRH01169875">
    <property type="protein sequence ID" value="JAE28021.1"/>
    <property type="molecule type" value="Transcribed_RNA"/>
</dbReference>
<feature type="region of interest" description="Disordered" evidence="1">
    <location>
        <begin position="1"/>
        <end position="20"/>
    </location>
</feature>
<organism evidence="2">
    <name type="scientific">Arundo donax</name>
    <name type="common">Giant reed</name>
    <name type="synonym">Donax arundinaceus</name>
    <dbReference type="NCBI Taxonomy" id="35708"/>
    <lineage>
        <taxon>Eukaryota</taxon>
        <taxon>Viridiplantae</taxon>
        <taxon>Streptophyta</taxon>
        <taxon>Embryophyta</taxon>
        <taxon>Tracheophyta</taxon>
        <taxon>Spermatophyta</taxon>
        <taxon>Magnoliopsida</taxon>
        <taxon>Liliopsida</taxon>
        <taxon>Poales</taxon>
        <taxon>Poaceae</taxon>
        <taxon>PACMAD clade</taxon>
        <taxon>Arundinoideae</taxon>
        <taxon>Arundineae</taxon>
        <taxon>Arundo</taxon>
    </lineage>
</organism>
<reference evidence="2" key="1">
    <citation type="submission" date="2014-09" db="EMBL/GenBank/DDBJ databases">
        <authorList>
            <person name="Magalhaes I.L.F."/>
            <person name="Oliveira U."/>
            <person name="Santos F.R."/>
            <person name="Vidigal T.H.D.A."/>
            <person name="Brescovit A.D."/>
            <person name="Santos A.J."/>
        </authorList>
    </citation>
    <scope>NUCLEOTIDE SEQUENCE</scope>
    <source>
        <tissue evidence="2">Shoot tissue taken approximately 20 cm above the soil surface</tissue>
    </source>
</reference>
<evidence type="ECO:0000313" key="2">
    <source>
        <dbReference type="EMBL" id="JAE28021.1"/>
    </source>
</evidence>
<evidence type="ECO:0000256" key="1">
    <source>
        <dbReference type="SAM" id="MobiDB-lite"/>
    </source>
</evidence>
<proteinExistence type="predicted"/>
<accession>A0A0A9GZL6</accession>
<protein>
    <submittedName>
        <fullName evidence="2">Uncharacterized protein</fullName>
    </submittedName>
</protein>
<dbReference type="AlphaFoldDB" id="A0A0A9GZL6"/>
<reference evidence="2" key="2">
    <citation type="journal article" date="2015" name="Data Brief">
        <title>Shoot transcriptome of the giant reed, Arundo donax.</title>
        <authorList>
            <person name="Barrero R.A."/>
            <person name="Guerrero F.D."/>
            <person name="Moolhuijzen P."/>
            <person name="Goolsby J.A."/>
            <person name="Tidwell J."/>
            <person name="Bellgard S.E."/>
            <person name="Bellgard M.I."/>
        </authorList>
    </citation>
    <scope>NUCLEOTIDE SEQUENCE</scope>
    <source>
        <tissue evidence="2">Shoot tissue taken approximately 20 cm above the soil surface</tissue>
    </source>
</reference>
<name>A0A0A9GZL6_ARUDO</name>
<feature type="compositionally biased region" description="Low complexity" evidence="1">
    <location>
        <begin position="1"/>
        <end position="13"/>
    </location>
</feature>
<sequence length="59" mass="6748">MSSCSNFNCSSTSPGQKLRNWNAQSMHRLKKIQKHKMIEAPPMPYLCRLSSGYLQLSCE</sequence>